<keyword evidence="3" id="KW-0560">Oxidoreductase</keyword>
<dbReference type="GO" id="GO:0016616">
    <property type="term" value="F:oxidoreductase activity, acting on the CH-OH group of donors, NAD or NADP as acceptor"/>
    <property type="evidence" value="ECO:0007669"/>
    <property type="project" value="UniProtKB-ARBA"/>
</dbReference>
<evidence type="ECO:0000256" key="3">
    <source>
        <dbReference type="ARBA" id="ARBA00023002"/>
    </source>
</evidence>
<reference evidence="5 6" key="1">
    <citation type="journal article" date="2019" name="PLoS Biol.">
        <title>Sex chromosomes control vertical transmission of feminizing Wolbachia symbionts in an isopod.</title>
        <authorList>
            <person name="Becking T."/>
            <person name="Chebbi M.A."/>
            <person name="Giraud I."/>
            <person name="Moumen B."/>
            <person name="Laverre T."/>
            <person name="Caubet Y."/>
            <person name="Peccoud J."/>
            <person name="Gilbert C."/>
            <person name="Cordaux R."/>
        </authorList>
    </citation>
    <scope>NUCLEOTIDE SEQUENCE [LARGE SCALE GENOMIC DNA]</scope>
    <source>
        <strain evidence="5">ANa2</strain>
        <tissue evidence="5">Whole body excluding digestive tract and cuticle</tissue>
    </source>
</reference>
<evidence type="ECO:0000313" key="6">
    <source>
        <dbReference type="Proteomes" id="UP000326759"/>
    </source>
</evidence>
<gene>
    <name evidence="5" type="ORF">Anas_07069</name>
</gene>
<comment type="similarity">
    <text evidence="1">Belongs to the aldo/keto reductase family.</text>
</comment>
<dbReference type="Gene3D" id="3.20.20.100">
    <property type="entry name" value="NADP-dependent oxidoreductase domain"/>
    <property type="match status" value="1"/>
</dbReference>
<comment type="caution">
    <text evidence="5">The sequence shown here is derived from an EMBL/GenBank/DDBJ whole genome shotgun (WGS) entry which is preliminary data.</text>
</comment>
<evidence type="ECO:0000259" key="4">
    <source>
        <dbReference type="Pfam" id="PF00248"/>
    </source>
</evidence>
<proteinExistence type="inferred from homology"/>
<sequence length="86" mass="9996">MEKVLYKSRSDNSFNRNAVFSLLENPVVKLIADKHHVTPAQVLIRYCIEKEVVVIPRSFNEERMKCNQEVFNFALDETDKTAFSFG</sequence>
<protein>
    <submittedName>
        <fullName evidence="5">Aldose reductase</fullName>
    </submittedName>
</protein>
<dbReference type="PANTHER" id="PTHR43827:SF3">
    <property type="entry name" value="NADP-DEPENDENT OXIDOREDUCTASE DOMAIN-CONTAINING PROTEIN"/>
    <property type="match status" value="1"/>
</dbReference>
<dbReference type="OrthoDB" id="416253at2759"/>
<dbReference type="InterPro" id="IPR020471">
    <property type="entry name" value="AKR"/>
</dbReference>
<evidence type="ECO:0000256" key="2">
    <source>
        <dbReference type="ARBA" id="ARBA00022857"/>
    </source>
</evidence>
<organism evidence="5 6">
    <name type="scientific">Armadillidium nasatum</name>
    <dbReference type="NCBI Taxonomy" id="96803"/>
    <lineage>
        <taxon>Eukaryota</taxon>
        <taxon>Metazoa</taxon>
        <taxon>Ecdysozoa</taxon>
        <taxon>Arthropoda</taxon>
        <taxon>Crustacea</taxon>
        <taxon>Multicrustacea</taxon>
        <taxon>Malacostraca</taxon>
        <taxon>Eumalacostraca</taxon>
        <taxon>Peracarida</taxon>
        <taxon>Isopoda</taxon>
        <taxon>Oniscidea</taxon>
        <taxon>Crinocheta</taxon>
        <taxon>Armadillidiidae</taxon>
        <taxon>Armadillidium</taxon>
    </lineage>
</organism>
<dbReference type="SUPFAM" id="SSF51430">
    <property type="entry name" value="NAD(P)-linked oxidoreductase"/>
    <property type="match status" value="1"/>
</dbReference>
<dbReference type="Proteomes" id="UP000326759">
    <property type="component" value="Unassembled WGS sequence"/>
</dbReference>
<dbReference type="InterPro" id="IPR036812">
    <property type="entry name" value="NAD(P)_OxRdtase_dom_sf"/>
</dbReference>
<dbReference type="AlphaFoldDB" id="A0A5N5SUS1"/>
<keyword evidence="2" id="KW-0521">NADP</keyword>
<name>A0A5N5SUS1_9CRUS</name>
<dbReference type="EMBL" id="SEYY01020043">
    <property type="protein sequence ID" value="KAB7497665.1"/>
    <property type="molecule type" value="Genomic_DNA"/>
</dbReference>
<dbReference type="PANTHER" id="PTHR43827">
    <property type="entry name" value="2,5-DIKETO-D-GLUCONIC ACID REDUCTASE"/>
    <property type="match status" value="1"/>
</dbReference>
<evidence type="ECO:0000256" key="1">
    <source>
        <dbReference type="ARBA" id="ARBA00007905"/>
    </source>
</evidence>
<dbReference type="Pfam" id="PF00248">
    <property type="entry name" value="Aldo_ket_red"/>
    <property type="match status" value="1"/>
</dbReference>
<keyword evidence="6" id="KW-1185">Reference proteome</keyword>
<dbReference type="InterPro" id="IPR023210">
    <property type="entry name" value="NADP_OxRdtase_dom"/>
</dbReference>
<accession>A0A5N5SUS1</accession>
<feature type="domain" description="NADP-dependent oxidoreductase" evidence="4">
    <location>
        <begin position="12"/>
        <end position="79"/>
    </location>
</feature>
<evidence type="ECO:0000313" key="5">
    <source>
        <dbReference type="EMBL" id="KAB7497665.1"/>
    </source>
</evidence>